<dbReference type="SUPFAM" id="SSF48208">
    <property type="entry name" value="Six-hairpin glycosidases"/>
    <property type="match status" value="1"/>
</dbReference>
<feature type="domain" description="Alpha-L-rhamnosidase six-hairpin glycosidase" evidence="1">
    <location>
        <begin position="351"/>
        <end position="448"/>
    </location>
</feature>
<dbReference type="AlphaFoldDB" id="A0A9D1P5Q4"/>
<dbReference type="Proteomes" id="UP000886884">
    <property type="component" value="Unassembled WGS sequence"/>
</dbReference>
<protein>
    <recommendedName>
        <fullName evidence="1">Alpha-L-rhamnosidase six-hairpin glycosidase domain-containing protein</fullName>
    </recommendedName>
</protein>
<dbReference type="EMBL" id="DVOT01000044">
    <property type="protein sequence ID" value="HIV26782.1"/>
    <property type="molecule type" value="Genomic_DNA"/>
</dbReference>
<dbReference type="InterPro" id="IPR035396">
    <property type="entry name" value="Bac_rhamnosid6H"/>
</dbReference>
<evidence type="ECO:0000259" key="1">
    <source>
        <dbReference type="Pfam" id="PF17389"/>
    </source>
</evidence>
<evidence type="ECO:0000313" key="2">
    <source>
        <dbReference type="EMBL" id="HIV26782.1"/>
    </source>
</evidence>
<dbReference type="GO" id="GO:0005975">
    <property type="term" value="P:carbohydrate metabolic process"/>
    <property type="evidence" value="ECO:0007669"/>
    <property type="project" value="InterPro"/>
</dbReference>
<accession>A0A9D1P5Q4</accession>
<proteinExistence type="predicted"/>
<dbReference type="InterPro" id="IPR008928">
    <property type="entry name" value="6-hairpin_glycosidase_sf"/>
</dbReference>
<evidence type="ECO:0000313" key="3">
    <source>
        <dbReference type="Proteomes" id="UP000886884"/>
    </source>
</evidence>
<name>A0A9D1P5Q4_9FIRM</name>
<organism evidence="2 3">
    <name type="scientific">Candidatus Ornithocaccomicrobium faecavium</name>
    <dbReference type="NCBI Taxonomy" id="2840890"/>
    <lineage>
        <taxon>Bacteria</taxon>
        <taxon>Bacillati</taxon>
        <taxon>Bacillota</taxon>
        <taxon>Clostridia</taxon>
        <taxon>Candidatus Ornithocaccomicrobium</taxon>
    </lineage>
</organism>
<comment type="caution">
    <text evidence="2">The sequence shown here is derived from an EMBL/GenBank/DDBJ whole genome shotgun (WGS) entry which is preliminary data.</text>
</comment>
<gene>
    <name evidence="2" type="ORF">IAA64_02340</name>
</gene>
<dbReference type="PANTHER" id="PTHR34987">
    <property type="entry name" value="C, PUTATIVE (AFU_ORTHOLOGUE AFUA_3G02880)-RELATED"/>
    <property type="match status" value="1"/>
</dbReference>
<reference evidence="2" key="1">
    <citation type="submission" date="2020-10" db="EMBL/GenBank/DDBJ databases">
        <authorList>
            <person name="Gilroy R."/>
        </authorList>
    </citation>
    <scope>NUCLEOTIDE SEQUENCE</scope>
    <source>
        <strain evidence="2">CHK183-6373</strain>
    </source>
</reference>
<reference evidence="2" key="2">
    <citation type="journal article" date="2021" name="PeerJ">
        <title>Extensive microbial diversity within the chicken gut microbiome revealed by metagenomics and culture.</title>
        <authorList>
            <person name="Gilroy R."/>
            <person name="Ravi A."/>
            <person name="Getino M."/>
            <person name="Pursley I."/>
            <person name="Horton D.L."/>
            <person name="Alikhan N.F."/>
            <person name="Baker D."/>
            <person name="Gharbi K."/>
            <person name="Hall N."/>
            <person name="Watson M."/>
            <person name="Adriaenssens E.M."/>
            <person name="Foster-Nyarko E."/>
            <person name="Jarju S."/>
            <person name="Secka A."/>
            <person name="Antonio M."/>
            <person name="Oren A."/>
            <person name="Chaudhuri R.R."/>
            <person name="La Ragione R."/>
            <person name="Hildebrand F."/>
            <person name="Pallen M.J."/>
        </authorList>
    </citation>
    <scope>NUCLEOTIDE SEQUENCE</scope>
    <source>
        <strain evidence="2">CHK183-6373</strain>
    </source>
</reference>
<dbReference type="Gene3D" id="1.50.10.10">
    <property type="match status" value="1"/>
</dbReference>
<dbReference type="PANTHER" id="PTHR34987:SF2">
    <property type="entry name" value="B, PUTATIVE (AFU_ORTHOLOGUE AFUA_7G05040)-RELATED"/>
    <property type="match status" value="1"/>
</dbReference>
<dbReference type="Pfam" id="PF17389">
    <property type="entry name" value="Bac_rhamnosid6H"/>
    <property type="match status" value="1"/>
</dbReference>
<dbReference type="Gene3D" id="2.60.120.260">
    <property type="entry name" value="Galactose-binding domain-like"/>
    <property type="match status" value="3"/>
</dbReference>
<dbReference type="InterPro" id="IPR012341">
    <property type="entry name" value="6hp_glycosidase-like_sf"/>
</dbReference>
<sequence length="700" mass="79582">MFALSHTVWARGRSREINLHLEFDIVLPSGAQTVRLTASTAYQLFADDAFIAYGPARAGDGYFRVDEWRVDGKARLTVLVAGYYSSCFEYSLYPSFLNLEVLDAQGAVLLATGRDAIAAFEYAPKLRWTDKQARQRVYTEVFDFNRRKGERLELETLPDPRYLPRRVAPFSNAVFVPVETMGDLDITLRTPTDPRAQMPNGRSPFNNNILFLGPDCGVEFPQMECRLFEEAWRIATVDKHPAGTGALTAMHARLFKFDANRSALIGLDVDAQSPCEICLIFDEMLIDGDVIPRRSNCLNAIKYTLPAGAHRLLSFEPYTFRYLKVCVLKGSAALQRVYMREIAGVEIARVEFRDARIQEIFDAAVNTYRQNASDIFMDCPSRERAGWLCDSFFTGRSEYALTGDNRVETNFLENYAYHTNYFLPKDCSKGLVPMLYPGSTDFMPDRAWIFNWNLWLIIEIGEYALLRRGSQALTGALKDTVYAILDAAFGWENEEGLLEDIPGWVFVEWSRANDPECTCGVNFPSNMLFSGALEAAGRLYGDKRLLDKAEALRDAIRKYGFNGRFFVDNAVRVDGRLTQTQHTTEVCQYYAFCFKVADAKRYPALHDLLINDFGPQRKADNKHPDVPFANAFIGNYLRMLVLMDEGCYERALREIGDYFGYMARETASLWEFDDTRASCCHGFASCVAVWLMQLKEKLDL</sequence>